<accession>A0ABQ8BI77</accession>
<dbReference type="Proteomes" id="UP000824890">
    <property type="component" value="Unassembled WGS sequence"/>
</dbReference>
<proteinExistence type="predicted"/>
<reference evidence="1 2" key="1">
    <citation type="submission" date="2021-05" db="EMBL/GenBank/DDBJ databases">
        <title>Genome Assembly of Synthetic Allotetraploid Brassica napus Reveals Homoeologous Exchanges between Subgenomes.</title>
        <authorList>
            <person name="Davis J.T."/>
        </authorList>
    </citation>
    <scope>NUCLEOTIDE SEQUENCE [LARGE SCALE GENOMIC DNA]</scope>
    <source>
        <strain evidence="2">cv. Da-Ae</strain>
        <tissue evidence="1">Seedling</tissue>
    </source>
</reference>
<comment type="caution">
    <text evidence="1">The sequence shown here is derived from an EMBL/GenBank/DDBJ whole genome shotgun (WGS) entry which is preliminary data.</text>
</comment>
<evidence type="ECO:0000313" key="2">
    <source>
        <dbReference type="Proteomes" id="UP000824890"/>
    </source>
</evidence>
<gene>
    <name evidence="1" type="ORF">HID58_043424</name>
</gene>
<keyword evidence="2" id="KW-1185">Reference proteome</keyword>
<evidence type="ECO:0000313" key="1">
    <source>
        <dbReference type="EMBL" id="KAH0903921.1"/>
    </source>
</evidence>
<sequence length="80" mass="9047">MGLESSKERCIVPDAPVRAQKLRQESDTTVPDSPARAEKFAESWNLLKYGEILEDLKNDPKSHGEILEDFSLTKLPRSFS</sequence>
<name>A0ABQ8BI77_BRANA</name>
<protein>
    <submittedName>
        <fullName evidence="1">Uncharacterized protein</fullName>
    </submittedName>
</protein>
<dbReference type="EMBL" id="JAGKQM010000011">
    <property type="protein sequence ID" value="KAH0903921.1"/>
    <property type="molecule type" value="Genomic_DNA"/>
</dbReference>
<dbReference type="Gene3D" id="1.20.1700.10">
    <property type="entry name" value="AF1104-like"/>
    <property type="match status" value="1"/>
</dbReference>
<dbReference type="InterPro" id="IPR035073">
    <property type="entry name" value="At2g17340_3_helix_bundle"/>
</dbReference>
<organism evidence="1 2">
    <name type="scientific">Brassica napus</name>
    <name type="common">Rape</name>
    <dbReference type="NCBI Taxonomy" id="3708"/>
    <lineage>
        <taxon>Eukaryota</taxon>
        <taxon>Viridiplantae</taxon>
        <taxon>Streptophyta</taxon>
        <taxon>Embryophyta</taxon>
        <taxon>Tracheophyta</taxon>
        <taxon>Spermatophyta</taxon>
        <taxon>Magnoliopsida</taxon>
        <taxon>eudicotyledons</taxon>
        <taxon>Gunneridae</taxon>
        <taxon>Pentapetalae</taxon>
        <taxon>rosids</taxon>
        <taxon>malvids</taxon>
        <taxon>Brassicales</taxon>
        <taxon>Brassicaceae</taxon>
        <taxon>Brassiceae</taxon>
        <taxon>Brassica</taxon>
    </lineage>
</organism>